<gene>
    <name evidence="3" type="ORF">Vbra_3642</name>
</gene>
<dbReference type="GO" id="GO:0005524">
    <property type="term" value="F:ATP binding"/>
    <property type="evidence" value="ECO:0007669"/>
    <property type="project" value="TreeGrafter"/>
</dbReference>
<name>A0A0G4EC54_VITBC</name>
<keyword evidence="4" id="KW-1185">Reference proteome</keyword>
<feature type="coiled-coil region" evidence="1">
    <location>
        <begin position="1"/>
        <end position="28"/>
    </location>
</feature>
<dbReference type="PANTHER" id="PTHR48102">
    <property type="entry name" value="ATP-DEPENDENT CLP PROTEASE ATP-BINDING SUBUNIT CLPX-LIKE, MITOCHONDRIAL-RELATED"/>
    <property type="match status" value="1"/>
</dbReference>
<feature type="compositionally biased region" description="Low complexity" evidence="2">
    <location>
        <begin position="291"/>
        <end position="306"/>
    </location>
</feature>
<evidence type="ECO:0000313" key="3">
    <source>
        <dbReference type="EMBL" id="CEL93063.1"/>
    </source>
</evidence>
<keyword evidence="1" id="KW-0175">Coiled coil</keyword>
<sequence length="306" mass="32214">MQEEESELEELQSIVAGQRQKIEKLEKEAKRPVTVATEAFSAKKVKTPHEMVSFLDQYVIGQLDAKEALVTMIRNRWCFEQEEDPDDLTEESSIDVLTKRPTGSGKTELCRCIANIVQAPFIIADATQYTRAGYVGRSVSEIIDDVTRDTATKTMKAVPKQDMPIIIEALGNADRPRPLAAPPRSKKPPDVIDEIDKICKPRVNSRGSPSLQHLSWVTLALHPSGPTSAREELGSMGVCMSPHSIGGLNGHSLLTGGPVNNTPNFNLGMPASSAAAAAAGGGGGGSGGGASSAAAAAADAALSGSA</sequence>
<feature type="region of interest" description="Disordered" evidence="2">
    <location>
        <begin position="273"/>
        <end position="306"/>
    </location>
</feature>
<accession>A0A0G4EC54</accession>
<dbReference type="STRING" id="1169540.A0A0G4EC54"/>
<dbReference type="AlphaFoldDB" id="A0A0G4EC54"/>
<dbReference type="GO" id="GO:0016887">
    <property type="term" value="F:ATP hydrolysis activity"/>
    <property type="evidence" value="ECO:0007669"/>
    <property type="project" value="TreeGrafter"/>
</dbReference>
<dbReference type="InParanoid" id="A0A0G4EC54"/>
<feature type="compositionally biased region" description="Gly residues" evidence="2">
    <location>
        <begin position="279"/>
        <end position="290"/>
    </location>
</feature>
<dbReference type="OrthoDB" id="1721884at2759"/>
<dbReference type="VEuPathDB" id="CryptoDB:Vbra_3642"/>
<evidence type="ECO:0000313" key="4">
    <source>
        <dbReference type="Proteomes" id="UP000041254"/>
    </source>
</evidence>
<dbReference type="SUPFAM" id="SSF52540">
    <property type="entry name" value="P-loop containing nucleoside triphosphate hydrolases"/>
    <property type="match status" value="1"/>
</dbReference>
<organism evidence="3 4">
    <name type="scientific">Vitrella brassicaformis (strain CCMP3155)</name>
    <dbReference type="NCBI Taxonomy" id="1169540"/>
    <lineage>
        <taxon>Eukaryota</taxon>
        <taxon>Sar</taxon>
        <taxon>Alveolata</taxon>
        <taxon>Colpodellida</taxon>
        <taxon>Vitrellaceae</taxon>
        <taxon>Vitrella</taxon>
    </lineage>
</organism>
<dbReference type="PANTHER" id="PTHR48102:SF3">
    <property type="entry name" value="ATP-DEPENDENT PROTEASE ATPASE SUBUNIT HSLU"/>
    <property type="match status" value="1"/>
</dbReference>
<dbReference type="InterPro" id="IPR050052">
    <property type="entry name" value="ATP-dep_Clp_protease_ClpX"/>
</dbReference>
<dbReference type="GO" id="GO:0009376">
    <property type="term" value="C:HslUV protease complex"/>
    <property type="evidence" value="ECO:0007669"/>
    <property type="project" value="TreeGrafter"/>
</dbReference>
<protein>
    <submittedName>
        <fullName evidence="3">Uncharacterized protein</fullName>
    </submittedName>
</protein>
<reference evidence="3 4" key="1">
    <citation type="submission" date="2014-11" db="EMBL/GenBank/DDBJ databases">
        <authorList>
            <person name="Zhu J."/>
            <person name="Qi W."/>
            <person name="Song R."/>
        </authorList>
    </citation>
    <scope>NUCLEOTIDE SEQUENCE [LARGE SCALE GENOMIC DNA]</scope>
</reference>
<evidence type="ECO:0000256" key="2">
    <source>
        <dbReference type="SAM" id="MobiDB-lite"/>
    </source>
</evidence>
<dbReference type="EMBL" id="CDMY01000130">
    <property type="protein sequence ID" value="CEL93063.1"/>
    <property type="molecule type" value="Genomic_DNA"/>
</dbReference>
<dbReference type="InterPro" id="IPR027417">
    <property type="entry name" value="P-loop_NTPase"/>
</dbReference>
<proteinExistence type="predicted"/>
<dbReference type="Proteomes" id="UP000041254">
    <property type="component" value="Unassembled WGS sequence"/>
</dbReference>
<dbReference type="Gene3D" id="3.40.50.300">
    <property type="entry name" value="P-loop containing nucleotide triphosphate hydrolases"/>
    <property type="match status" value="1"/>
</dbReference>
<evidence type="ECO:0000256" key="1">
    <source>
        <dbReference type="SAM" id="Coils"/>
    </source>
</evidence>
<dbReference type="GO" id="GO:0051603">
    <property type="term" value="P:proteolysis involved in protein catabolic process"/>
    <property type="evidence" value="ECO:0007669"/>
    <property type="project" value="TreeGrafter"/>
</dbReference>